<gene>
    <name evidence="1" type="ORF">L596_017061</name>
</gene>
<proteinExistence type="predicted"/>
<dbReference type="AlphaFoldDB" id="A0A4U5N1A7"/>
<dbReference type="Proteomes" id="UP000298663">
    <property type="component" value="Unassembled WGS sequence"/>
</dbReference>
<comment type="caution">
    <text evidence="1">The sequence shown here is derived from an EMBL/GenBank/DDBJ whole genome shotgun (WGS) entry which is preliminary data.</text>
</comment>
<protein>
    <submittedName>
        <fullName evidence="1">Uncharacterized protein</fullName>
    </submittedName>
</protein>
<name>A0A4U5N1A7_STECR</name>
<dbReference type="OrthoDB" id="5920712at2759"/>
<keyword evidence="2" id="KW-1185">Reference proteome</keyword>
<accession>A0A4U5N1A7</accession>
<reference evidence="1 2" key="2">
    <citation type="journal article" date="2019" name="G3 (Bethesda)">
        <title>Hybrid Assembly of the Genome of the Entomopathogenic Nematode Steinernema carpocapsae Identifies the X-Chromosome.</title>
        <authorList>
            <person name="Serra L."/>
            <person name="Macchietto M."/>
            <person name="Macias-Munoz A."/>
            <person name="McGill C.J."/>
            <person name="Rodriguez I.M."/>
            <person name="Rodriguez B."/>
            <person name="Murad R."/>
            <person name="Mortazavi A."/>
        </authorList>
    </citation>
    <scope>NUCLEOTIDE SEQUENCE [LARGE SCALE GENOMIC DNA]</scope>
    <source>
        <strain evidence="1 2">ALL</strain>
    </source>
</reference>
<sequence>MIWTPTFLVFTWFKPQNSKTPVCRATTKKVGVHIIMWHTVQRRLSWPLRKDDTQIRNSARSLRHVVTGESRPKNLLNASFFV</sequence>
<reference evidence="1 2" key="1">
    <citation type="journal article" date="2015" name="Genome Biol.">
        <title>Comparative genomics of Steinernema reveals deeply conserved gene regulatory networks.</title>
        <authorList>
            <person name="Dillman A.R."/>
            <person name="Macchietto M."/>
            <person name="Porter C.F."/>
            <person name="Rogers A."/>
            <person name="Williams B."/>
            <person name="Antoshechkin I."/>
            <person name="Lee M.M."/>
            <person name="Goodwin Z."/>
            <person name="Lu X."/>
            <person name="Lewis E.E."/>
            <person name="Goodrich-Blair H."/>
            <person name="Stock S.P."/>
            <person name="Adams B.J."/>
            <person name="Sternberg P.W."/>
            <person name="Mortazavi A."/>
        </authorList>
    </citation>
    <scope>NUCLEOTIDE SEQUENCE [LARGE SCALE GENOMIC DNA]</scope>
    <source>
        <strain evidence="1 2">ALL</strain>
    </source>
</reference>
<evidence type="ECO:0000313" key="2">
    <source>
        <dbReference type="Proteomes" id="UP000298663"/>
    </source>
</evidence>
<evidence type="ECO:0000313" key="1">
    <source>
        <dbReference type="EMBL" id="TKR75822.1"/>
    </source>
</evidence>
<dbReference type="EMBL" id="AZBU02000005">
    <property type="protein sequence ID" value="TKR75822.1"/>
    <property type="molecule type" value="Genomic_DNA"/>
</dbReference>
<organism evidence="1 2">
    <name type="scientific">Steinernema carpocapsae</name>
    <name type="common">Entomopathogenic nematode</name>
    <dbReference type="NCBI Taxonomy" id="34508"/>
    <lineage>
        <taxon>Eukaryota</taxon>
        <taxon>Metazoa</taxon>
        <taxon>Ecdysozoa</taxon>
        <taxon>Nematoda</taxon>
        <taxon>Chromadorea</taxon>
        <taxon>Rhabditida</taxon>
        <taxon>Tylenchina</taxon>
        <taxon>Panagrolaimomorpha</taxon>
        <taxon>Strongyloidoidea</taxon>
        <taxon>Steinernematidae</taxon>
        <taxon>Steinernema</taxon>
    </lineage>
</organism>